<evidence type="ECO:0000256" key="1">
    <source>
        <dbReference type="SAM" id="MobiDB-lite"/>
    </source>
</evidence>
<proteinExistence type="predicted"/>
<protein>
    <submittedName>
        <fullName evidence="2">Uncharacterized protein</fullName>
    </submittedName>
</protein>
<gene>
    <name evidence="2" type="ORF">ZT1E4_G3416</name>
</gene>
<feature type="region of interest" description="Disordered" evidence="1">
    <location>
        <begin position="1"/>
        <end position="30"/>
    </location>
</feature>
<sequence length="205" mass="22564">MNNKRSHSENLEGECVPTITPPGPSQKKQTDPHEILHELSKHIDACDGSEKWNATFTRLCYEGAGVYEGMRHKFEQLRAQFGTGYDGFGNEGEVHGDRTVKKQHKSEILGLQHCLRRCLLETIESEPPGNEFIDELARHTNEGLGNLMPGGEHEVSDTCGEGEEGGEVVARVSIDNYGGVMVHGRCSTLNSLFGPSVTLCANPFR</sequence>
<dbReference type="Proteomes" id="UP000245764">
    <property type="component" value="Chromosome 2"/>
</dbReference>
<evidence type="ECO:0000313" key="2">
    <source>
        <dbReference type="EMBL" id="SMR46798.1"/>
    </source>
</evidence>
<evidence type="ECO:0000313" key="3">
    <source>
        <dbReference type="Proteomes" id="UP000245764"/>
    </source>
</evidence>
<dbReference type="EMBL" id="LT854254">
    <property type="protein sequence ID" value="SMR46798.1"/>
    <property type="molecule type" value="Genomic_DNA"/>
</dbReference>
<organism evidence="2 3">
    <name type="scientific">Zymoseptoria tritici ST99CH_1E4</name>
    <dbReference type="NCBI Taxonomy" id="1276532"/>
    <lineage>
        <taxon>Eukaryota</taxon>
        <taxon>Fungi</taxon>
        <taxon>Dikarya</taxon>
        <taxon>Ascomycota</taxon>
        <taxon>Pezizomycotina</taxon>
        <taxon>Dothideomycetes</taxon>
        <taxon>Dothideomycetidae</taxon>
        <taxon>Mycosphaerellales</taxon>
        <taxon>Mycosphaerellaceae</taxon>
        <taxon>Zymoseptoria</taxon>
    </lineage>
</organism>
<feature type="compositionally biased region" description="Basic and acidic residues" evidence="1">
    <location>
        <begin position="1"/>
        <end position="10"/>
    </location>
</feature>
<reference evidence="3" key="1">
    <citation type="submission" date="2017-05" db="EMBL/GenBank/DDBJ databases">
        <authorList>
            <person name="Song R."/>
            <person name="Chenine A.L."/>
            <person name="Ruprecht R.M."/>
        </authorList>
    </citation>
    <scope>NUCLEOTIDE SEQUENCE [LARGE SCALE GENOMIC DNA]</scope>
</reference>
<name>A0A2H1FZQ6_ZYMTR</name>
<dbReference type="AlphaFoldDB" id="A0A2H1FZQ6"/>
<accession>A0A2H1FZQ6</accession>